<dbReference type="InterPro" id="IPR036188">
    <property type="entry name" value="FAD/NAD-bd_sf"/>
</dbReference>
<dbReference type="PANTHER" id="PTHR11552">
    <property type="entry name" value="GLUCOSE-METHANOL-CHOLINE GMC OXIDOREDUCTASE"/>
    <property type="match status" value="1"/>
</dbReference>
<dbReference type="SUPFAM" id="SSF54373">
    <property type="entry name" value="FAD-linked reductases, C-terminal domain"/>
    <property type="match status" value="1"/>
</dbReference>
<dbReference type="Gene3D" id="3.30.560.10">
    <property type="entry name" value="Glucose Oxidase, domain 3"/>
    <property type="match status" value="3"/>
</dbReference>
<dbReference type="Gene3D" id="3.50.50.60">
    <property type="entry name" value="FAD/NAD(P)-binding domain"/>
    <property type="match status" value="2"/>
</dbReference>
<dbReference type="GO" id="GO:0050660">
    <property type="term" value="F:flavin adenine dinucleotide binding"/>
    <property type="evidence" value="ECO:0007669"/>
    <property type="project" value="InterPro"/>
</dbReference>
<evidence type="ECO:0000256" key="1">
    <source>
        <dbReference type="ARBA" id="ARBA00001974"/>
    </source>
</evidence>
<reference evidence="7" key="1">
    <citation type="journal article" date="2021" name="IMA Fungus">
        <title>Genomic characterization of three marine fungi, including Emericellopsis atlantica sp. nov. with signatures of a generalist lifestyle and marine biomass degradation.</title>
        <authorList>
            <person name="Hagestad O.C."/>
            <person name="Hou L."/>
            <person name="Andersen J.H."/>
            <person name="Hansen E.H."/>
            <person name="Altermark B."/>
            <person name="Li C."/>
            <person name="Kuhnert E."/>
            <person name="Cox R.J."/>
            <person name="Crous P.W."/>
            <person name="Spatafora J.W."/>
            <person name="Lail K."/>
            <person name="Amirebrahimi M."/>
            <person name="Lipzen A."/>
            <person name="Pangilinan J."/>
            <person name="Andreopoulos W."/>
            <person name="Hayes R.D."/>
            <person name="Ng V."/>
            <person name="Grigoriev I.V."/>
            <person name="Jackson S.A."/>
            <person name="Sutton T.D.S."/>
            <person name="Dobson A.D.W."/>
            <person name="Rama T."/>
        </authorList>
    </citation>
    <scope>NUCLEOTIDE SEQUENCE</scope>
    <source>
        <strain evidence="7">TRa018bII</strain>
    </source>
</reference>
<feature type="domain" description="Glucose-methanol-choline oxidoreductase N-terminal" evidence="5">
    <location>
        <begin position="7"/>
        <end position="290"/>
    </location>
</feature>
<organism evidence="7 8">
    <name type="scientific">Amylocarpus encephaloides</name>
    <dbReference type="NCBI Taxonomy" id="45428"/>
    <lineage>
        <taxon>Eukaryota</taxon>
        <taxon>Fungi</taxon>
        <taxon>Dikarya</taxon>
        <taxon>Ascomycota</taxon>
        <taxon>Pezizomycotina</taxon>
        <taxon>Leotiomycetes</taxon>
        <taxon>Helotiales</taxon>
        <taxon>Helotiales incertae sedis</taxon>
        <taxon>Amylocarpus</taxon>
    </lineage>
</organism>
<evidence type="ECO:0000256" key="2">
    <source>
        <dbReference type="ARBA" id="ARBA00010790"/>
    </source>
</evidence>
<keyword evidence="4" id="KW-0274">FAD</keyword>
<keyword evidence="3" id="KW-0285">Flavoprotein</keyword>
<dbReference type="Proteomes" id="UP000824998">
    <property type="component" value="Unassembled WGS sequence"/>
</dbReference>
<evidence type="ECO:0000313" key="7">
    <source>
        <dbReference type="EMBL" id="KAG9238003.1"/>
    </source>
</evidence>
<dbReference type="InterPro" id="IPR000172">
    <property type="entry name" value="GMC_OxRdtase_N"/>
</dbReference>
<name>A0A9P8C8M5_9HELO</name>
<dbReference type="Pfam" id="PF00732">
    <property type="entry name" value="GMC_oxred_N"/>
    <property type="match status" value="1"/>
</dbReference>
<evidence type="ECO:0000256" key="4">
    <source>
        <dbReference type="ARBA" id="ARBA00022827"/>
    </source>
</evidence>
<dbReference type="EMBL" id="MU251377">
    <property type="protein sequence ID" value="KAG9238003.1"/>
    <property type="molecule type" value="Genomic_DNA"/>
</dbReference>
<dbReference type="OrthoDB" id="269227at2759"/>
<dbReference type="PANTHER" id="PTHR11552:SF147">
    <property type="entry name" value="CHOLINE DEHYDROGENASE, MITOCHONDRIAL"/>
    <property type="match status" value="1"/>
</dbReference>
<accession>A0A9P8C8M5</accession>
<evidence type="ECO:0000259" key="6">
    <source>
        <dbReference type="Pfam" id="PF05199"/>
    </source>
</evidence>
<comment type="cofactor">
    <cofactor evidence="1">
        <name>FAD</name>
        <dbReference type="ChEBI" id="CHEBI:57692"/>
    </cofactor>
</comment>
<sequence length="438" mass="47995">MSRKDFDFIIIGGSTAGNVVAGWLAQSPNASVLIIEARKGNPRGETMITTPARAFETRGSEYDWAYKTTFIDRPDYTRVEKPNTRGKILGGSSCLNYYTWIPGSAATLTIGRSLVSVTYHDDEGLYSKDLAKVCKGGPLHVAHADLIPEMAPFRDALTQAWTSKGEPVSEDIYSGEMHGLTHCINSIYKGLRSSSYVFVEGKPNITILADTHSKKIIIEDGVASGVAVFEQNGEELIFCAKKEVIVSSGVFESPKLLMLSGLGSEKELVAHGIKTLVKSEHVGQNLLDHPIFPYVFQVLEGLGLEEHLLRAGPSNDGAPTFSDAFQWHIPTPPAGAWLTVIVDLLRPISQNGTVKLNSADPLVQPNININFFSNDLDIIAMRQGVRFVDDILRTGEGFKDIIGDDYPRPMPRNSDEAMNKMILERSQTGFHPCGTTRL</sequence>
<proteinExistence type="inferred from homology"/>
<dbReference type="InterPro" id="IPR007867">
    <property type="entry name" value="GMC_OxRtase_C"/>
</dbReference>
<evidence type="ECO:0000256" key="3">
    <source>
        <dbReference type="ARBA" id="ARBA00022630"/>
    </source>
</evidence>
<dbReference type="AlphaFoldDB" id="A0A9P8C8M5"/>
<evidence type="ECO:0000259" key="5">
    <source>
        <dbReference type="Pfam" id="PF00732"/>
    </source>
</evidence>
<dbReference type="InterPro" id="IPR012132">
    <property type="entry name" value="GMC_OxRdtase"/>
</dbReference>
<keyword evidence="8" id="KW-1185">Reference proteome</keyword>
<comment type="caution">
    <text evidence="7">The sequence shown here is derived from an EMBL/GenBank/DDBJ whole genome shotgun (WGS) entry which is preliminary data.</text>
</comment>
<evidence type="ECO:0000313" key="8">
    <source>
        <dbReference type="Proteomes" id="UP000824998"/>
    </source>
</evidence>
<dbReference type="Pfam" id="PF05199">
    <property type="entry name" value="GMC_oxred_C"/>
    <property type="match status" value="1"/>
</dbReference>
<feature type="domain" description="Glucose-methanol-choline oxidoreductase C-terminal" evidence="6">
    <location>
        <begin position="350"/>
        <end position="438"/>
    </location>
</feature>
<protein>
    <submittedName>
        <fullName evidence="7">GMC oxidoreductase-domain-containing protein</fullName>
    </submittedName>
</protein>
<dbReference type="PIRSF" id="PIRSF000137">
    <property type="entry name" value="Alcohol_oxidase"/>
    <property type="match status" value="1"/>
</dbReference>
<comment type="similarity">
    <text evidence="2">Belongs to the GMC oxidoreductase family.</text>
</comment>
<gene>
    <name evidence="7" type="ORF">BJ875DRAFT_532612</name>
</gene>
<dbReference type="SUPFAM" id="SSF51905">
    <property type="entry name" value="FAD/NAD(P)-binding domain"/>
    <property type="match status" value="1"/>
</dbReference>
<dbReference type="GO" id="GO:0016614">
    <property type="term" value="F:oxidoreductase activity, acting on CH-OH group of donors"/>
    <property type="evidence" value="ECO:0007669"/>
    <property type="project" value="InterPro"/>
</dbReference>